<accession>A0AAD5UX09</accession>
<reference evidence="3" key="1">
    <citation type="submission" date="2022-07" db="EMBL/GenBank/DDBJ databases">
        <title>Genome Sequence of Physisporinus lineatus.</title>
        <authorList>
            <person name="Buettner E."/>
        </authorList>
    </citation>
    <scope>NUCLEOTIDE SEQUENCE</scope>
    <source>
        <strain evidence="3">VT162</strain>
    </source>
</reference>
<comment type="caution">
    <text evidence="3">The sequence shown here is derived from an EMBL/GenBank/DDBJ whole genome shotgun (WGS) entry which is preliminary data.</text>
</comment>
<gene>
    <name evidence="3" type="ORF">NLI96_g11249</name>
</gene>
<keyword evidence="2" id="KW-1133">Transmembrane helix</keyword>
<dbReference type="EMBL" id="JANAWD010000724">
    <property type="protein sequence ID" value="KAJ3476309.1"/>
    <property type="molecule type" value="Genomic_DNA"/>
</dbReference>
<evidence type="ECO:0000313" key="4">
    <source>
        <dbReference type="Proteomes" id="UP001212997"/>
    </source>
</evidence>
<keyword evidence="4" id="KW-1185">Reference proteome</keyword>
<evidence type="ECO:0000256" key="1">
    <source>
        <dbReference type="SAM" id="MobiDB-lite"/>
    </source>
</evidence>
<feature type="transmembrane region" description="Helical" evidence="2">
    <location>
        <begin position="31"/>
        <end position="49"/>
    </location>
</feature>
<proteinExistence type="predicted"/>
<feature type="compositionally biased region" description="Polar residues" evidence="1">
    <location>
        <begin position="193"/>
        <end position="202"/>
    </location>
</feature>
<evidence type="ECO:0000313" key="3">
    <source>
        <dbReference type="EMBL" id="KAJ3476309.1"/>
    </source>
</evidence>
<name>A0AAD5UX09_9APHY</name>
<dbReference type="AlphaFoldDB" id="A0AAD5UX09"/>
<organism evidence="3 4">
    <name type="scientific">Meripilus lineatus</name>
    <dbReference type="NCBI Taxonomy" id="2056292"/>
    <lineage>
        <taxon>Eukaryota</taxon>
        <taxon>Fungi</taxon>
        <taxon>Dikarya</taxon>
        <taxon>Basidiomycota</taxon>
        <taxon>Agaricomycotina</taxon>
        <taxon>Agaricomycetes</taxon>
        <taxon>Polyporales</taxon>
        <taxon>Meripilaceae</taxon>
        <taxon>Meripilus</taxon>
    </lineage>
</organism>
<feature type="transmembrane region" description="Helical" evidence="2">
    <location>
        <begin position="94"/>
        <end position="121"/>
    </location>
</feature>
<protein>
    <submittedName>
        <fullName evidence="3">Uncharacterized protein</fullName>
    </submittedName>
</protein>
<dbReference type="Proteomes" id="UP001212997">
    <property type="component" value="Unassembled WGS sequence"/>
</dbReference>
<keyword evidence="2" id="KW-0472">Membrane</keyword>
<sequence length="202" mass="21774">MFMSCIKVYRGAAVENRVVGQWTLASWALDLAVNALGTLAIAGRLWWIGRRTAPLKPGGRNAYLGVALILLESGAMFTIATLILVILYGNTPTAQVAGAAVSVVTQVAMLSPLLIIIRVWYSINYGYARTTMTIAKSGNSYPGRGYNQCGAQGSDSPKPVRVLVSQSERVDYPGAPRKERYEMDVLDSDEQTKVSSLIANSA</sequence>
<feature type="compositionally biased region" description="Basic and acidic residues" evidence="1">
    <location>
        <begin position="173"/>
        <end position="183"/>
    </location>
</feature>
<evidence type="ECO:0000256" key="2">
    <source>
        <dbReference type="SAM" id="Phobius"/>
    </source>
</evidence>
<feature type="transmembrane region" description="Helical" evidence="2">
    <location>
        <begin position="61"/>
        <end position="88"/>
    </location>
</feature>
<keyword evidence="2" id="KW-0812">Transmembrane</keyword>
<feature type="region of interest" description="Disordered" evidence="1">
    <location>
        <begin position="173"/>
        <end position="202"/>
    </location>
</feature>